<reference evidence="2" key="2">
    <citation type="submission" date="2021-10" db="EMBL/GenBank/DDBJ databases">
        <title>Phylogenomics reveals ancestral predisposition of the termite-cultivated fungus Termitomyces towards a domesticated lifestyle.</title>
        <authorList>
            <person name="Auxier B."/>
            <person name="Grum-Grzhimaylo A."/>
            <person name="Cardenas M.E."/>
            <person name="Lodge J.D."/>
            <person name="Laessoe T."/>
            <person name="Pedersen O."/>
            <person name="Smith M.E."/>
            <person name="Kuyper T.W."/>
            <person name="Franco-Molano E.A."/>
            <person name="Baroni T.J."/>
            <person name="Aanen D.K."/>
        </authorList>
    </citation>
    <scope>NUCLEOTIDE SEQUENCE</scope>
    <source>
        <strain evidence="2">D49</strain>
    </source>
</reference>
<feature type="non-terminal residue" evidence="2">
    <location>
        <position position="129"/>
    </location>
</feature>
<gene>
    <name evidence="2" type="ORF">H0H81_005389</name>
</gene>
<evidence type="ECO:0000256" key="1">
    <source>
        <dbReference type="SAM" id="MobiDB-lite"/>
    </source>
</evidence>
<comment type="caution">
    <text evidence="2">The sequence shown here is derived from an EMBL/GenBank/DDBJ whole genome shotgun (WGS) entry which is preliminary data.</text>
</comment>
<keyword evidence="3" id="KW-1185">Reference proteome</keyword>
<dbReference type="EMBL" id="JABCKI010007082">
    <property type="protein sequence ID" value="KAG5633770.1"/>
    <property type="molecule type" value="Genomic_DNA"/>
</dbReference>
<dbReference type="AlphaFoldDB" id="A0A9P7FMN2"/>
<proteinExistence type="predicted"/>
<sequence>AYNGEAAQSKFLDIEAAMDEENWDEEEQENEEDGFIDHNTDPKNYTLWWRDYGAPAKDNERTAIMLEALADCYCHEVRPDHPPEQPLDRNITLHLDELVCSLSTEDQGLWHVLCWVSSILSNLTYTKSL</sequence>
<protein>
    <submittedName>
        <fullName evidence="2">Uncharacterized protein</fullName>
    </submittedName>
</protein>
<organism evidence="2 3">
    <name type="scientific">Sphagnurus paluster</name>
    <dbReference type="NCBI Taxonomy" id="117069"/>
    <lineage>
        <taxon>Eukaryota</taxon>
        <taxon>Fungi</taxon>
        <taxon>Dikarya</taxon>
        <taxon>Basidiomycota</taxon>
        <taxon>Agaricomycotina</taxon>
        <taxon>Agaricomycetes</taxon>
        <taxon>Agaricomycetidae</taxon>
        <taxon>Agaricales</taxon>
        <taxon>Tricholomatineae</taxon>
        <taxon>Lyophyllaceae</taxon>
        <taxon>Sphagnurus</taxon>
    </lineage>
</organism>
<evidence type="ECO:0000313" key="2">
    <source>
        <dbReference type="EMBL" id="KAG5633770.1"/>
    </source>
</evidence>
<dbReference type="Proteomes" id="UP000717328">
    <property type="component" value="Unassembled WGS sequence"/>
</dbReference>
<feature type="region of interest" description="Disordered" evidence="1">
    <location>
        <begin position="17"/>
        <end position="39"/>
    </location>
</feature>
<name>A0A9P7FMN2_9AGAR</name>
<accession>A0A9P7FMN2</accession>
<reference evidence="2" key="1">
    <citation type="submission" date="2021-02" db="EMBL/GenBank/DDBJ databases">
        <authorList>
            <person name="Nieuwenhuis M."/>
            <person name="Van De Peppel L.J.J."/>
        </authorList>
    </citation>
    <scope>NUCLEOTIDE SEQUENCE</scope>
    <source>
        <strain evidence="2">D49</strain>
    </source>
</reference>
<evidence type="ECO:0000313" key="3">
    <source>
        <dbReference type="Proteomes" id="UP000717328"/>
    </source>
</evidence>
<feature type="compositionally biased region" description="Acidic residues" evidence="1">
    <location>
        <begin position="17"/>
        <end position="34"/>
    </location>
</feature>